<keyword evidence="1" id="KW-0732">Signal</keyword>
<dbReference type="EMBL" id="AP035881">
    <property type="protein sequence ID" value="BFP46866.1"/>
    <property type="molecule type" value="Genomic_DNA"/>
</dbReference>
<evidence type="ECO:0008006" key="3">
    <source>
        <dbReference type="Google" id="ProtNLM"/>
    </source>
</evidence>
<gene>
    <name evidence="2" type="ORF">KCMC57_32340</name>
</gene>
<organism evidence="2">
    <name type="scientific">Kitasatospora sp. CMC57</name>
    <dbReference type="NCBI Taxonomy" id="3231513"/>
    <lineage>
        <taxon>Bacteria</taxon>
        <taxon>Bacillati</taxon>
        <taxon>Actinomycetota</taxon>
        <taxon>Actinomycetes</taxon>
        <taxon>Kitasatosporales</taxon>
        <taxon>Streptomycetaceae</taxon>
        <taxon>Kitasatospora</taxon>
    </lineage>
</organism>
<reference evidence="2" key="1">
    <citation type="submission" date="2024-07" db="EMBL/GenBank/DDBJ databases">
        <title>Complete genome sequences of cellulolytic bacteria, Kitasatospora sp. CMC57 and Streptomyces sp. CMC78, isolated from Japanese agricultural soil.</title>
        <authorList>
            <person name="Hashimoto T."/>
            <person name="Ito M."/>
            <person name="Iwamoto M."/>
            <person name="Fukahori D."/>
            <person name="Shoda T."/>
            <person name="Sakoda M."/>
            <person name="Morohoshi T."/>
            <person name="Mitsuboshi M."/>
            <person name="Nishizawa T."/>
        </authorList>
    </citation>
    <scope>NUCLEOTIDE SEQUENCE</scope>
    <source>
        <strain evidence="2">CMC57</strain>
    </source>
</reference>
<evidence type="ECO:0000313" key="2">
    <source>
        <dbReference type="EMBL" id="BFP46866.1"/>
    </source>
</evidence>
<protein>
    <recommendedName>
        <fullName evidence="3">Lipoprotein</fullName>
    </recommendedName>
</protein>
<name>A0AB33JUI8_9ACTN</name>
<feature type="signal peptide" evidence="1">
    <location>
        <begin position="1"/>
        <end position="21"/>
    </location>
</feature>
<dbReference type="PROSITE" id="PS51257">
    <property type="entry name" value="PROKAR_LIPOPROTEIN"/>
    <property type="match status" value="1"/>
</dbReference>
<dbReference type="RefSeq" id="WP_407989249.1">
    <property type="nucleotide sequence ID" value="NZ_AP035881.2"/>
</dbReference>
<sequence>MHTIRLTAAALLLPLAATLTACGTSGTAPERTPKDALEAAVAVMAQVGSAEVTLDGGWSGRASWAPGVRLALSGAGDTRLLALGEVFYVAAADTAARTGGRAWEVLDGPFEGGGRAAALELGPALAFSQRLDPAGALEQAARGAVTEVGRESVGGEPAVHYRAVLDGAEYFADGRGLNDERRRSLAEAFRTGGPTTATVDLWLNRADQLVQKTESGNPTVTDVAGTVRYRRFGAPVEVERPSSVDVLDPRTAG</sequence>
<dbReference type="AlphaFoldDB" id="A0AB33JUI8"/>
<proteinExistence type="predicted"/>
<feature type="chain" id="PRO_5044237857" description="Lipoprotein" evidence="1">
    <location>
        <begin position="22"/>
        <end position="253"/>
    </location>
</feature>
<evidence type="ECO:0000256" key="1">
    <source>
        <dbReference type="SAM" id="SignalP"/>
    </source>
</evidence>
<accession>A0AB33JUI8</accession>
<dbReference type="Gene3D" id="2.50.20.20">
    <property type="match status" value="1"/>
</dbReference>